<evidence type="ECO:0000256" key="9">
    <source>
        <dbReference type="SAM" id="Phobius"/>
    </source>
</evidence>
<reference evidence="12" key="1">
    <citation type="submission" date="2015-04" db="EMBL/GenBank/DDBJ databases">
        <title>Proteases from Tityus serrulatus venom gland: venom proteases and peptide maturation.</title>
        <authorList>
            <person name="Carmo A.O."/>
            <person name="Martins A.P.V."/>
            <person name="Oliveira-Mendes B.B.R."/>
            <person name="Horta C.C.R."/>
            <person name="Dantas A.E."/>
            <person name="Kalapothakis E."/>
        </authorList>
    </citation>
    <scope>NUCLEOTIDE SEQUENCE</scope>
</reference>
<dbReference type="GO" id="GO:0046872">
    <property type="term" value="F:metal ion binding"/>
    <property type="evidence" value="ECO:0007669"/>
    <property type="project" value="UniProtKB-KW"/>
</dbReference>
<dbReference type="Gene3D" id="1.10.1380.10">
    <property type="entry name" value="Neutral endopeptidase , domain2"/>
    <property type="match status" value="1"/>
</dbReference>
<keyword evidence="9" id="KW-0472">Membrane</keyword>
<comment type="similarity">
    <text evidence="3">Belongs to the peptidase M13 family.</text>
</comment>
<protein>
    <submittedName>
        <fullName evidence="12">Endothelin-converting protein 8</fullName>
    </submittedName>
</protein>
<feature type="domain" description="Peptidase M13 C-terminal" evidence="10">
    <location>
        <begin position="509"/>
        <end position="709"/>
    </location>
</feature>
<dbReference type="Gene3D" id="3.40.390.10">
    <property type="entry name" value="Collagenase (Catalytic Domain)"/>
    <property type="match status" value="1"/>
</dbReference>
<dbReference type="PANTHER" id="PTHR11733:SF240">
    <property type="entry name" value="GH14155P-RELATED"/>
    <property type="match status" value="1"/>
</dbReference>
<dbReference type="InterPro" id="IPR024079">
    <property type="entry name" value="MetalloPept_cat_dom_sf"/>
</dbReference>
<dbReference type="InterPro" id="IPR042089">
    <property type="entry name" value="Peptidase_M13_dom_2"/>
</dbReference>
<evidence type="ECO:0000256" key="6">
    <source>
        <dbReference type="ARBA" id="ARBA00022801"/>
    </source>
</evidence>
<comment type="cofactor">
    <cofactor evidence="1">
        <name>Zn(2+)</name>
        <dbReference type="ChEBI" id="CHEBI:29105"/>
    </cofactor>
</comment>
<keyword evidence="6" id="KW-0378">Hydrolase</keyword>
<evidence type="ECO:0000256" key="2">
    <source>
        <dbReference type="ARBA" id="ARBA00006629"/>
    </source>
</evidence>
<keyword evidence="9" id="KW-0812">Transmembrane</keyword>
<dbReference type="GO" id="GO:0004222">
    <property type="term" value="F:metalloendopeptidase activity"/>
    <property type="evidence" value="ECO:0007669"/>
    <property type="project" value="InterPro"/>
</dbReference>
<dbReference type="InterPro" id="IPR008753">
    <property type="entry name" value="Peptidase_M13_N"/>
</dbReference>
<evidence type="ECO:0000313" key="12">
    <source>
        <dbReference type="EMBL" id="AMO02508.1"/>
    </source>
</evidence>
<evidence type="ECO:0000256" key="5">
    <source>
        <dbReference type="ARBA" id="ARBA00022723"/>
    </source>
</evidence>
<dbReference type="AlphaFoldDB" id="A0A1S5QMY6"/>
<dbReference type="PANTHER" id="PTHR11733">
    <property type="entry name" value="ZINC METALLOPROTEASE FAMILY M13 NEPRILYSIN-RELATED"/>
    <property type="match status" value="1"/>
</dbReference>
<dbReference type="CDD" id="cd08662">
    <property type="entry name" value="M13"/>
    <property type="match status" value="1"/>
</dbReference>
<dbReference type="Pfam" id="PF05649">
    <property type="entry name" value="Peptidase_M13_N"/>
    <property type="match status" value="1"/>
</dbReference>
<name>A0A1S5QMY6_TITSE</name>
<feature type="transmembrane region" description="Helical" evidence="9">
    <location>
        <begin position="25"/>
        <end position="47"/>
    </location>
</feature>
<keyword evidence="4" id="KW-0645">Protease</keyword>
<keyword evidence="8" id="KW-0482">Metalloprotease</keyword>
<keyword evidence="7" id="KW-0862">Zinc</keyword>
<keyword evidence="5" id="KW-0479">Metal-binding</keyword>
<organism evidence="12">
    <name type="scientific">Tityus serrulatus</name>
    <name type="common">Brazilian yellow scorpion</name>
    <dbReference type="NCBI Taxonomy" id="6887"/>
    <lineage>
        <taxon>Eukaryota</taxon>
        <taxon>Metazoa</taxon>
        <taxon>Ecdysozoa</taxon>
        <taxon>Arthropoda</taxon>
        <taxon>Chelicerata</taxon>
        <taxon>Arachnida</taxon>
        <taxon>Scorpiones</taxon>
        <taxon>Buthida</taxon>
        <taxon>Buthoidea</taxon>
        <taxon>Buthidae</taxon>
        <taxon>Tityus</taxon>
    </lineage>
</organism>
<evidence type="ECO:0000256" key="1">
    <source>
        <dbReference type="ARBA" id="ARBA00001947"/>
    </source>
</evidence>
<feature type="domain" description="Peptidase M13 N-terminal" evidence="11">
    <location>
        <begin position="79"/>
        <end position="442"/>
    </location>
</feature>
<evidence type="ECO:0000256" key="3">
    <source>
        <dbReference type="ARBA" id="ARBA00007357"/>
    </source>
</evidence>
<dbReference type="GO" id="GO:0016485">
    <property type="term" value="P:protein processing"/>
    <property type="evidence" value="ECO:0007669"/>
    <property type="project" value="TreeGrafter"/>
</dbReference>
<proteinExistence type="evidence at transcript level"/>
<comment type="similarity">
    <text evidence="2">Belongs to the venom metalloproteinase (M12B) family.</text>
</comment>
<evidence type="ECO:0000256" key="7">
    <source>
        <dbReference type="ARBA" id="ARBA00022833"/>
    </source>
</evidence>
<evidence type="ECO:0000259" key="11">
    <source>
        <dbReference type="Pfam" id="PF05649"/>
    </source>
</evidence>
<dbReference type="InterPro" id="IPR018497">
    <property type="entry name" value="Peptidase_M13_C"/>
</dbReference>
<dbReference type="InterPro" id="IPR000718">
    <property type="entry name" value="Peptidase_M13"/>
</dbReference>
<dbReference type="EMBL" id="KR068491">
    <property type="protein sequence ID" value="AMO02508.1"/>
    <property type="molecule type" value="mRNA"/>
</dbReference>
<keyword evidence="9" id="KW-1133">Transmembrane helix</keyword>
<accession>A0A1S5QMY6</accession>
<dbReference type="SUPFAM" id="SSF55486">
    <property type="entry name" value="Metalloproteases ('zincins'), catalytic domain"/>
    <property type="match status" value="1"/>
</dbReference>
<evidence type="ECO:0000256" key="4">
    <source>
        <dbReference type="ARBA" id="ARBA00022670"/>
    </source>
</evidence>
<evidence type="ECO:0000259" key="10">
    <source>
        <dbReference type="Pfam" id="PF01431"/>
    </source>
</evidence>
<evidence type="ECO:0000256" key="8">
    <source>
        <dbReference type="ARBA" id="ARBA00023049"/>
    </source>
</evidence>
<dbReference type="PROSITE" id="PS51885">
    <property type="entry name" value="NEPRILYSIN"/>
    <property type="match status" value="1"/>
</dbReference>
<dbReference type="GO" id="GO:0005886">
    <property type="term" value="C:plasma membrane"/>
    <property type="evidence" value="ECO:0007669"/>
    <property type="project" value="TreeGrafter"/>
</dbReference>
<dbReference type="Pfam" id="PF01431">
    <property type="entry name" value="Peptidase_M13"/>
    <property type="match status" value="1"/>
</dbReference>
<sequence>MKVEKHYFLIRRFLGTSNTWANKKFVILIIILVLLFASSLISLIVIVSHRTEKDENCTSLGCLEAALDLRRGINEFVDPCEDFYEFSCGKFTSSDAQDKIDKIRKDFIEKMKDIIDENWINPNLPDPLEQFFILYNNFISYHYIKENDLHWIEKFIQELGGCSLFDDNWREYNYNWVESYAKATKMAAHMPIFSIFVQPDRRNTKRNIITIKKTLTVRNNEINLQVRNVYLPMLADLSVENFEELIYELDAIDLELLDESASSDLTTNKIETEFMSIEKLQAFIPEVNWERLIQFIFDDIHLPSKAKVTSNTEILIVGKTFLRQFFKKVNKKIISKRQLANYLCITLTEKFAENILISNETGKVITSTTNLIEKLSKTFSYALDYLYYHHIKSHKENFTNDITNYIKEFMSDSLGNTSWLDTETKIVINDKIKKLMITTGFPEFIKSAEAITQYYKDLPSMTSNPYENMINLEKFNYRKTLETLPRQNNREEWGMDIRNSISATGISSNYVPHQNKVVIPQSFQHDSMLNVNYPAYINFARYGFMLAHEIIHSLDTQEVSRSGIGNVMNLWSENSNKEYNKRIQCLIDQYDSYSLLNGVRINNKKAINEIIADNGGLRQAYLAYETYLSKNKGENILMGFENYTPQQMFFLSYASLWCASSDDKLTLDSTTDKHRLNKLSVIGPLINTKEFSEAFKCESIKTMNPNKKCVLW</sequence>